<dbReference type="AlphaFoldDB" id="F3ZW33"/>
<dbReference type="InterPro" id="IPR037923">
    <property type="entry name" value="HTH-like"/>
</dbReference>
<reference evidence="5 6" key="2">
    <citation type="journal article" date="2011" name="Stand. Genomic Sci.">
        <title>Complete genome sequence of Mahella australiensis type strain (50-1 BON).</title>
        <authorList>
            <person name="Sikorski J."/>
            <person name="Teshima H."/>
            <person name="Nolan M."/>
            <person name="Lucas S."/>
            <person name="Hammon N."/>
            <person name="Deshpande S."/>
            <person name="Cheng J.F."/>
            <person name="Pitluck S."/>
            <person name="Liolios K."/>
            <person name="Pagani I."/>
            <person name="Ivanova N."/>
            <person name="Huntemann M."/>
            <person name="Mavromatis K."/>
            <person name="Ovchinikova G."/>
            <person name="Pati A."/>
            <person name="Tapia R."/>
            <person name="Han C."/>
            <person name="Goodwin L."/>
            <person name="Chen A."/>
            <person name="Palaniappan K."/>
            <person name="Land M."/>
            <person name="Hauser L."/>
            <person name="Ngatchou-Djao O.D."/>
            <person name="Rohde M."/>
            <person name="Pukall R."/>
            <person name="Spring S."/>
            <person name="Abt B."/>
            <person name="Goker M."/>
            <person name="Detter J.C."/>
            <person name="Woyke T."/>
            <person name="Bristow J."/>
            <person name="Markowitz V."/>
            <person name="Hugenholtz P."/>
            <person name="Eisen J.A."/>
            <person name="Kyrpides N.C."/>
            <person name="Klenk H.P."/>
            <person name="Lapidus A."/>
        </authorList>
    </citation>
    <scope>NUCLEOTIDE SEQUENCE [LARGE SCALE GENOMIC DNA]</scope>
    <source>
        <strain evidence="6">DSM 15567 / CIP 107919 / 50-1 BON</strain>
    </source>
</reference>
<dbReference type="InterPro" id="IPR018062">
    <property type="entry name" value="HTH_AraC-typ_CS"/>
</dbReference>
<dbReference type="SUPFAM" id="SSF51215">
    <property type="entry name" value="Regulatory protein AraC"/>
    <property type="match status" value="1"/>
</dbReference>
<evidence type="ECO:0000313" key="5">
    <source>
        <dbReference type="EMBL" id="AEE96413.1"/>
    </source>
</evidence>
<dbReference type="eggNOG" id="COG4977">
    <property type="taxonomic scope" value="Bacteria"/>
</dbReference>
<dbReference type="PROSITE" id="PS01124">
    <property type="entry name" value="HTH_ARAC_FAMILY_2"/>
    <property type="match status" value="1"/>
</dbReference>
<dbReference type="SUPFAM" id="SSF46689">
    <property type="entry name" value="Homeodomain-like"/>
    <property type="match status" value="2"/>
</dbReference>
<dbReference type="InterPro" id="IPR009057">
    <property type="entry name" value="Homeodomain-like_sf"/>
</dbReference>
<dbReference type="Pfam" id="PF12833">
    <property type="entry name" value="HTH_18"/>
    <property type="match status" value="1"/>
</dbReference>
<dbReference type="RefSeq" id="WP_013780843.1">
    <property type="nucleotide sequence ID" value="NC_015520.1"/>
</dbReference>
<dbReference type="Proteomes" id="UP000008457">
    <property type="component" value="Chromosome"/>
</dbReference>
<dbReference type="Gene3D" id="2.60.120.10">
    <property type="entry name" value="Jelly Rolls"/>
    <property type="match status" value="1"/>
</dbReference>
<keyword evidence="3" id="KW-0804">Transcription</keyword>
<dbReference type="EMBL" id="CP002360">
    <property type="protein sequence ID" value="AEE96413.1"/>
    <property type="molecule type" value="Genomic_DNA"/>
</dbReference>
<keyword evidence="2" id="KW-0238">DNA-binding</keyword>
<protein>
    <submittedName>
        <fullName evidence="5">Transcriptional regulator, AraC family</fullName>
    </submittedName>
</protein>
<keyword evidence="1" id="KW-0805">Transcription regulation</keyword>
<dbReference type="Gene3D" id="1.10.10.60">
    <property type="entry name" value="Homeodomain-like"/>
    <property type="match status" value="2"/>
</dbReference>
<dbReference type="InterPro" id="IPR020449">
    <property type="entry name" value="Tscrpt_reg_AraC-type_HTH"/>
</dbReference>
<dbReference type="GO" id="GO:0003700">
    <property type="term" value="F:DNA-binding transcription factor activity"/>
    <property type="evidence" value="ECO:0007669"/>
    <property type="project" value="InterPro"/>
</dbReference>
<dbReference type="InterPro" id="IPR018060">
    <property type="entry name" value="HTH_AraC"/>
</dbReference>
<evidence type="ECO:0000313" key="6">
    <source>
        <dbReference type="Proteomes" id="UP000008457"/>
    </source>
</evidence>
<dbReference type="PANTHER" id="PTHR43280">
    <property type="entry name" value="ARAC-FAMILY TRANSCRIPTIONAL REGULATOR"/>
    <property type="match status" value="1"/>
</dbReference>
<dbReference type="GO" id="GO:0043565">
    <property type="term" value="F:sequence-specific DNA binding"/>
    <property type="evidence" value="ECO:0007669"/>
    <property type="project" value="InterPro"/>
</dbReference>
<evidence type="ECO:0000256" key="3">
    <source>
        <dbReference type="ARBA" id="ARBA00023163"/>
    </source>
</evidence>
<feature type="domain" description="HTH araC/xylS-type" evidence="4">
    <location>
        <begin position="186"/>
        <end position="284"/>
    </location>
</feature>
<dbReference type="PROSITE" id="PS00041">
    <property type="entry name" value="HTH_ARAC_FAMILY_1"/>
    <property type="match status" value="1"/>
</dbReference>
<reference evidence="6" key="1">
    <citation type="submission" date="2010-11" db="EMBL/GenBank/DDBJ databases">
        <title>The complete genome of Mahella australiensis DSM 15567.</title>
        <authorList>
            <consortium name="US DOE Joint Genome Institute (JGI-PGF)"/>
            <person name="Lucas S."/>
            <person name="Copeland A."/>
            <person name="Lapidus A."/>
            <person name="Bruce D."/>
            <person name="Goodwin L."/>
            <person name="Pitluck S."/>
            <person name="Kyrpides N."/>
            <person name="Mavromatis K."/>
            <person name="Pagani I."/>
            <person name="Ivanova N."/>
            <person name="Teshima H."/>
            <person name="Brettin T."/>
            <person name="Detter J.C."/>
            <person name="Han C."/>
            <person name="Tapia R."/>
            <person name="Land M."/>
            <person name="Hauser L."/>
            <person name="Markowitz V."/>
            <person name="Cheng J.-F."/>
            <person name="Hugenholtz P."/>
            <person name="Woyke T."/>
            <person name="Wu D."/>
            <person name="Spring S."/>
            <person name="Pukall R."/>
            <person name="Steenblock K."/>
            <person name="Schneider S."/>
            <person name="Klenk H.-P."/>
            <person name="Eisen J.A."/>
        </authorList>
    </citation>
    <scope>NUCLEOTIDE SEQUENCE [LARGE SCALE GENOMIC DNA]</scope>
    <source>
        <strain evidence="6">DSM 15567 / CIP 107919 / 50-1 BON</strain>
    </source>
</reference>
<dbReference type="PRINTS" id="PR00032">
    <property type="entry name" value="HTHARAC"/>
</dbReference>
<dbReference type="SMART" id="SM00342">
    <property type="entry name" value="HTH_ARAC"/>
    <property type="match status" value="1"/>
</dbReference>
<name>F3ZW33_MAHA5</name>
<proteinExistence type="predicted"/>
<dbReference type="OrthoDB" id="9779969at2"/>
<evidence type="ECO:0000259" key="4">
    <source>
        <dbReference type="PROSITE" id="PS01124"/>
    </source>
</evidence>
<dbReference type="STRING" id="697281.Mahau_1217"/>
<gene>
    <name evidence="5" type="ordered locus">Mahau_1217</name>
</gene>
<dbReference type="InterPro" id="IPR014710">
    <property type="entry name" value="RmlC-like_jellyroll"/>
</dbReference>
<dbReference type="Pfam" id="PF02311">
    <property type="entry name" value="AraC_binding"/>
    <property type="match status" value="1"/>
</dbReference>
<dbReference type="eggNOG" id="COG1917">
    <property type="taxonomic scope" value="Bacteria"/>
</dbReference>
<dbReference type="HOGENOM" id="CLU_000445_88_3_9"/>
<dbReference type="PANTHER" id="PTHR43280:SF2">
    <property type="entry name" value="HTH-TYPE TRANSCRIPTIONAL REGULATOR EXSA"/>
    <property type="match status" value="1"/>
</dbReference>
<evidence type="ECO:0000256" key="1">
    <source>
        <dbReference type="ARBA" id="ARBA00023015"/>
    </source>
</evidence>
<accession>F3ZW33</accession>
<dbReference type="InterPro" id="IPR003313">
    <property type="entry name" value="AraC-bd"/>
</dbReference>
<sequence>MMNHLSQGNFFDSRSIPIYVDRYVHSEGVASHYHEFYELVYMESGFSLHITDGQTTILTSGDVFGIYPGCRHGYKNPVHAVIYNCLFTEDAISDELKNIRGADCLRAIFNNQRDTGWNRVHLQPGIRSEVSQLMQAMVKENHDKALGWEIKLKGHLLELLIILVREFIEQDKNSKNGKYFLTPEFYKSLSYIEENYMRPLRLEDIASTVGLSSDYFSKIFKSMTGLSPMEYVKIFKIAKACEILDCSNLSVSKIAEDIGFIDNNYFSRVFKQVVGDSPSHYRETIRQNCR</sequence>
<organism evidence="5 6">
    <name type="scientific">Mahella australiensis (strain DSM 15567 / CIP 107919 / 50-1 BON)</name>
    <dbReference type="NCBI Taxonomy" id="697281"/>
    <lineage>
        <taxon>Bacteria</taxon>
        <taxon>Bacillati</taxon>
        <taxon>Bacillota</taxon>
        <taxon>Clostridia</taxon>
        <taxon>Thermoanaerobacterales</taxon>
        <taxon>Thermoanaerobacterales Family IV. Incertae Sedis</taxon>
        <taxon>Mahella</taxon>
    </lineage>
</organism>
<evidence type="ECO:0000256" key="2">
    <source>
        <dbReference type="ARBA" id="ARBA00023125"/>
    </source>
</evidence>
<keyword evidence="6" id="KW-1185">Reference proteome</keyword>
<dbReference type="KEGG" id="mas:Mahau_1217"/>